<dbReference type="InterPro" id="IPR013761">
    <property type="entry name" value="SAM/pointed_sf"/>
</dbReference>
<dbReference type="SMART" id="SM00252">
    <property type="entry name" value="SH2"/>
    <property type="match status" value="1"/>
</dbReference>
<protein>
    <submittedName>
        <fullName evidence="6">Lymphocyte cytosolic protein 2 isoform X1</fullName>
    </submittedName>
</protein>
<evidence type="ECO:0000256" key="1">
    <source>
        <dbReference type="ARBA" id="ARBA00022999"/>
    </source>
</evidence>
<dbReference type="RefSeq" id="XP_072846359.1">
    <property type="nucleotide sequence ID" value="XM_072990258.1"/>
</dbReference>
<dbReference type="SUPFAM" id="SSF55550">
    <property type="entry name" value="SH2 domain"/>
    <property type="match status" value="1"/>
</dbReference>
<feature type="compositionally biased region" description="Basic and acidic residues" evidence="3">
    <location>
        <begin position="171"/>
        <end position="181"/>
    </location>
</feature>
<proteinExistence type="predicted"/>
<keyword evidence="5" id="KW-1185">Reference proteome</keyword>
<evidence type="ECO:0000256" key="2">
    <source>
        <dbReference type="PROSITE-ProRule" id="PRU00191"/>
    </source>
</evidence>
<evidence type="ECO:0000313" key="5">
    <source>
        <dbReference type="Proteomes" id="UP001652642"/>
    </source>
</evidence>
<keyword evidence="1 2" id="KW-0727">SH2 domain</keyword>
<dbReference type="PANTHER" id="PTHR14098:SF1">
    <property type="entry name" value="LYMPHOCYTE CYTOSOLIC PROTEIN 2"/>
    <property type="match status" value="1"/>
</dbReference>
<gene>
    <name evidence="6" type="primary">LCP2</name>
</gene>
<feature type="domain" description="SH2" evidence="4">
    <location>
        <begin position="447"/>
        <end position="555"/>
    </location>
</feature>
<dbReference type="PROSITE" id="PS50001">
    <property type="entry name" value="SH2"/>
    <property type="match status" value="1"/>
</dbReference>
<dbReference type="Proteomes" id="UP001652642">
    <property type="component" value="Chromosome 2"/>
</dbReference>
<feature type="compositionally biased region" description="Acidic residues" evidence="3">
    <location>
        <begin position="100"/>
        <end position="127"/>
    </location>
</feature>
<evidence type="ECO:0000313" key="6">
    <source>
        <dbReference type="RefSeq" id="XP_072846359.1"/>
    </source>
</evidence>
<evidence type="ECO:0000259" key="4">
    <source>
        <dbReference type="PROSITE" id="PS50001"/>
    </source>
</evidence>
<dbReference type="Gene3D" id="3.30.505.10">
    <property type="entry name" value="SH2 domain"/>
    <property type="match status" value="1"/>
</dbReference>
<dbReference type="InterPro" id="IPR000980">
    <property type="entry name" value="SH2"/>
</dbReference>
<dbReference type="PRINTS" id="PR00401">
    <property type="entry name" value="SH2DOMAIN"/>
</dbReference>
<dbReference type="Gene3D" id="1.10.150.50">
    <property type="entry name" value="Transcription Factor, Ets-1"/>
    <property type="match status" value="1"/>
</dbReference>
<dbReference type="InterPro" id="IPR036860">
    <property type="entry name" value="SH2_dom_sf"/>
</dbReference>
<reference evidence="6" key="2">
    <citation type="submission" date="2025-08" db="UniProtKB">
        <authorList>
            <consortium name="RefSeq"/>
        </authorList>
    </citation>
    <scope>IDENTIFICATION</scope>
</reference>
<feature type="compositionally biased region" description="Polar residues" evidence="3">
    <location>
        <begin position="364"/>
        <end position="383"/>
    </location>
</feature>
<organism evidence="5 6">
    <name type="scientific">Pogona vitticeps</name>
    <name type="common">central bearded dragon</name>
    <dbReference type="NCBI Taxonomy" id="103695"/>
    <lineage>
        <taxon>Eukaryota</taxon>
        <taxon>Metazoa</taxon>
        <taxon>Chordata</taxon>
        <taxon>Craniata</taxon>
        <taxon>Vertebrata</taxon>
        <taxon>Euteleostomi</taxon>
        <taxon>Lepidosauria</taxon>
        <taxon>Squamata</taxon>
        <taxon>Bifurcata</taxon>
        <taxon>Unidentata</taxon>
        <taxon>Episquamata</taxon>
        <taxon>Toxicofera</taxon>
        <taxon>Iguania</taxon>
        <taxon>Acrodonta</taxon>
        <taxon>Agamidae</taxon>
        <taxon>Amphibolurinae</taxon>
        <taxon>Pogona</taxon>
    </lineage>
</organism>
<dbReference type="Pfam" id="PF00017">
    <property type="entry name" value="SH2"/>
    <property type="match status" value="1"/>
</dbReference>
<evidence type="ECO:0000256" key="3">
    <source>
        <dbReference type="SAM" id="MobiDB-lite"/>
    </source>
</evidence>
<dbReference type="Pfam" id="PF07647">
    <property type="entry name" value="SAM_2"/>
    <property type="match status" value="1"/>
</dbReference>
<feature type="compositionally biased region" description="Basic and acidic residues" evidence="3">
    <location>
        <begin position="235"/>
        <end position="244"/>
    </location>
</feature>
<dbReference type="SMART" id="SM00454">
    <property type="entry name" value="SAM"/>
    <property type="match status" value="1"/>
</dbReference>
<reference evidence="5" key="1">
    <citation type="submission" date="2025-05" db="UniProtKB">
        <authorList>
            <consortium name="RefSeq"/>
        </authorList>
    </citation>
    <scope>NUCLEOTIDE SEQUENCE [LARGE SCALE GENOMIC DNA]</scope>
</reference>
<dbReference type="GeneID" id="110072311"/>
<dbReference type="SUPFAM" id="SSF47769">
    <property type="entry name" value="SAM/Pointed domain"/>
    <property type="match status" value="1"/>
</dbReference>
<dbReference type="InterPro" id="IPR051751">
    <property type="entry name" value="Immunoreceptor_sig_adapters"/>
</dbReference>
<feature type="compositionally biased region" description="Acidic residues" evidence="3">
    <location>
        <begin position="135"/>
        <end position="144"/>
    </location>
</feature>
<feature type="region of interest" description="Disordered" evidence="3">
    <location>
        <begin position="80"/>
        <end position="399"/>
    </location>
</feature>
<dbReference type="InterPro" id="IPR001660">
    <property type="entry name" value="SAM"/>
</dbReference>
<sequence length="558" mass="63101">MMDSRNTPYRSEVVRWSPDDLADYFRRLNFKDCEKIVKKHNINGQRFLNLSENDIQKFPKLRMPILSKLSQEINRHEERKSFFPKRVPTQKPPDFRVVNQDEDGGWSSFEESDDYESPDDDPEDGVDYETPNDNGIDDENDADYEPPPSNDDDALRNVIFPSKSMPATSEYIDRPATERSKAALQPPVPPQRPGSSPTPLTPRGARDTGQPPFLPPTINNESNRVKSIPSFKPPSVDRSKKPPLDRSAPPFDRDLLGAGKRSYPEMSLAPQLRSLGAELAKIQKPPVPSTERCERNNPPSRKKQPPMKNSQISERKAEMDDDGAPQRPVPQPSFNTFPFRSKPPSKQSPLPPRITPDAYPESAAASSVSLPPHFQSSSISRTFSKGPADGRPPLPIPNRQTVQYPKAEKDEMEHCQMSIPPSEPKFRFGSGAGSHREAIQGPANQKWYVADITRPEAEVALRNMNKDGTYLVRDSSRKTLEQPYVLMVLYNNKVYNIQIRYKQEHSVYFLGTGMNANEEFTSVAEIIDHFQRTPLLLIDGKDRGSRKQCMLTYAAKCL</sequence>
<accession>A0ABM5FLS6</accession>
<dbReference type="PANTHER" id="PTHR14098">
    <property type="entry name" value="SH2 DOMAIN CONTAINING PROTEIN"/>
    <property type="match status" value="1"/>
</dbReference>
<name>A0ABM5FLS6_9SAUR</name>